<dbReference type="EMBL" id="CP025746">
    <property type="protein sequence ID" value="QAA31411.1"/>
    <property type="molecule type" value="Genomic_DNA"/>
</dbReference>
<evidence type="ECO:0000313" key="4">
    <source>
        <dbReference type="Proteomes" id="UP000286268"/>
    </source>
</evidence>
<dbReference type="InterPro" id="IPR036779">
    <property type="entry name" value="LysM_dom_sf"/>
</dbReference>
<dbReference type="SUPFAM" id="SSF54106">
    <property type="entry name" value="LysM domain"/>
    <property type="match status" value="1"/>
</dbReference>
<dbReference type="AlphaFoldDB" id="A0A410DQU9"/>
<dbReference type="SMART" id="SM00257">
    <property type="entry name" value="LysM"/>
    <property type="match status" value="1"/>
</dbReference>
<name>A0A410DQU9_9CLOT</name>
<dbReference type="OrthoDB" id="9779340at2"/>
<organism evidence="3 4">
    <name type="scientific">Clostridium manihotivorum</name>
    <dbReference type="NCBI Taxonomy" id="2320868"/>
    <lineage>
        <taxon>Bacteria</taxon>
        <taxon>Bacillati</taxon>
        <taxon>Bacillota</taxon>
        <taxon>Clostridia</taxon>
        <taxon>Eubacteriales</taxon>
        <taxon>Clostridiaceae</taxon>
        <taxon>Clostridium</taxon>
    </lineage>
</organism>
<dbReference type="KEGG" id="cmah:C1I91_07015"/>
<evidence type="ECO:0000256" key="1">
    <source>
        <dbReference type="SAM" id="Coils"/>
    </source>
</evidence>
<feature type="coiled-coil region" evidence="1">
    <location>
        <begin position="447"/>
        <end position="474"/>
    </location>
</feature>
<dbReference type="Gene3D" id="3.10.350.10">
    <property type="entry name" value="LysM domain"/>
    <property type="match status" value="1"/>
</dbReference>
<evidence type="ECO:0000259" key="2">
    <source>
        <dbReference type="PROSITE" id="PS51782"/>
    </source>
</evidence>
<dbReference type="Pfam" id="PF12673">
    <property type="entry name" value="SipL"/>
    <property type="match status" value="3"/>
</dbReference>
<evidence type="ECO:0000313" key="3">
    <source>
        <dbReference type="EMBL" id="QAA31411.1"/>
    </source>
</evidence>
<feature type="domain" description="LysM" evidence="2">
    <location>
        <begin position="476"/>
        <end position="520"/>
    </location>
</feature>
<dbReference type="PROSITE" id="PS51782">
    <property type="entry name" value="LYSM"/>
    <property type="match status" value="1"/>
</dbReference>
<keyword evidence="1" id="KW-0175">Coiled coil</keyword>
<gene>
    <name evidence="3" type="ORF">C1I91_07015</name>
</gene>
<reference evidence="3 4" key="1">
    <citation type="submission" date="2018-01" db="EMBL/GenBank/DDBJ databases">
        <title>Genome Sequencing and Assembly of Anaerobacter polyendosporus strain CT4.</title>
        <authorList>
            <person name="Tachaapaikoon C."/>
            <person name="Sutheeworapong S."/>
            <person name="Jenjaroenpun P."/>
            <person name="Wongsurawat T."/>
            <person name="Nookeaw I."/>
            <person name="Cheawchanlertfa P."/>
            <person name="Kosugi A."/>
            <person name="Cheevadhanarak S."/>
            <person name="Ratanakhanokchai K."/>
        </authorList>
    </citation>
    <scope>NUCLEOTIDE SEQUENCE [LARGE SCALE GENOMIC DNA]</scope>
    <source>
        <strain evidence="3 4">CT4</strain>
    </source>
</reference>
<accession>A0A410DQU9</accession>
<dbReference type="CDD" id="cd00118">
    <property type="entry name" value="LysM"/>
    <property type="match status" value="1"/>
</dbReference>
<dbReference type="InterPro" id="IPR018392">
    <property type="entry name" value="LysM"/>
</dbReference>
<sequence length="526" mass="58629">MGGMNLAGLDVIKENIEYERLYSISASDAVLKGEYLIPDTHPDVVKILTVEAKPVITNKEVVQERVYVEGQVEYNVIYLAKEDEGLGVHTISYSDKFANYIDVAGAEHRMVCDAESEVEHINSNIINERKVSLECIFSTKCTVYKKDSFEFVKDIEGSGDVEVKKRSEAFDKLVYEKKFDLSTKASVQIGMDKPQIGKIIKINAQLHKKEVRALDGRVQISCYCKLDILYKATDSRELVPLEDDLFLTKEEDAENVSSSMITDGDFRVAASEYSIGEDDLGEARTLDIEVLVGGELKVYSKEELEIIEDAYSPARNMELKKDDVDMTVLHGQGSNETIVKDNIEPEEGANEPLQILASKGDVVSLENKIVDNKIVIDGIVNVNVMYKTADAENSVANVNSEIPFTTAVDIQDIKTDMKSVVKAWIENLQASIEAHTIAIKAVINASAKVYLQSKKQYISEVEEKEEEVQGKKASITIYSVQKNDTLWDLAKKFNTTIAELLKINDLEGPDSICVNQKIIIPGRALM</sequence>
<protein>
    <submittedName>
        <fullName evidence="3">Peptidoglycan-binding protein</fullName>
    </submittedName>
</protein>
<dbReference type="Pfam" id="PF01476">
    <property type="entry name" value="LysM"/>
    <property type="match status" value="1"/>
</dbReference>
<dbReference type="Proteomes" id="UP000286268">
    <property type="component" value="Chromosome"/>
</dbReference>
<dbReference type="InterPro" id="IPR024300">
    <property type="entry name" value="SipL_SPOCS_dom"/>
</dbReference>
<proteinExistence type="predicted"/>
<keyword evidence="4" id="KW-1185">Reference proteome</keyword>